<organism evidence="2 3">
    <name type="scientific">Bifidobacterium thermacidophilum subsp. thermacidophilum</name>
    <dbReference type="NCBI Taxonomy" id="79262"/>
    <lineage>
        <taxon>Bacteria</taxon>
        <taxon>Bacillati</taxon>
        <taxon>Actinomycetota</taxon>
        <taxon>Actinomycetes</taxon>
        <taxon>Bifidobacteriales</taxon>
        <taxon>Bifidobacteriaceae</taxon>
        <taxon>Bifidobacterium</taxon>
    </lineage>
</organism>
<dbReference type="AlphaFoldDB" id="A0A087E3J9"/>
<evidence type="ECO:0000313" key="3">
    <source>
        <dbReference type="Proteomes" id="UP000029003"/>
    </source>
</evidence>
<comment type="caution">
    <text evidence="2">The sequence shown here is derived from an EMBL/GenBank/DDBJ whole genome shotgun (WGS) entry which is preliminary data.</text>
</comment>
<feature type="region of interest" description="Disordered" evidence="1">
    <location>
        <begin position="239"/>
        <end position="258"/>
    </location>
</feature>
<sequence>MRRTGMTEPTTPPQHFEALRDFANDLLSHSGLQGPTFLWDRSIHDDAQSDDAEREDIPVAPPEEAEQTIDAPIRWYLRAMDSLSPTPQADGTDGINRTDMPTFYYSTGALSGVEAVVGNALMSTRWCDAAGNLATALITTSSFLGSIADREGEGLSYLKRLIDETRIYFDSVAQHADPVTGGQALSSIVSAACQDDFRFNPVQMVQLISCSLPFAQWDDTRVFVYDAIDRAQATMASVERDIRSNDKDDPAGNLMMDSEGNLVDVSAGGIREQFDMSMLMLRHDVLRMCGEDEQADRMLSEHSDIEPMADAYAAQLIRRGQWRQLRDFAGRVLADDPYQQMALIPPQLAPDEWHTILDLAQYELAHGQ</sequence>
<accession>A0A087E3J9</accession>
<name>A0A087E3J9_9BIFI</name>
<gene>
    <name evidence="2" type="ORF">THER5_0521</name>
</gene>
<evidence type="ECO:0000256" key="1">
    <source>
        <dbReference type="SAM" id="MobiDB-lite"/>
    </source>
</evidence>
<dbReference type="Proteomes" id="UP000029003">
    <property type="component" value="Unassembled WGS sequence"/>
</dbReference>
<feature type="compositionally biased region" description="Basic and acidic residues" evidence="1">
    <location>
        <begin position="239"/>
        <end position="250"/>
    </location>
</feature>
<proteinExistence type="predicted"/>
<protein>
    <submittedName>
        <fullName evidence="2">Uncharacterized protein</fullName>
    </submittedName>
</protein>
<evidence type="ECO:0000313" key="2">
    <source>
        <dbReference type="EMBL" id="KFJ02350.1"/>
    </source>
</evidence>
<dbReference type="EMBL" id="JGZT01000007">
    <property type="protein sequence ID" value="KFJ02350.1"/>
    <property type="molecule type" value="Genomic_DNA"/>
</dbReference>
<reference evidence="2 3" key="1">
    <citation type="submission" date="2014-03" db="EMBL/GenBank/DDBJ databases">
        <title>Genomics of Bifidobacteria.</title>
        <authorList>
            <person name="Ventura M."/>
            <person name="Milani C."/>
            <person name="Lugli G.A."/>
        </authorList>
    </citation>
    <scope>NUCLEOTIDE SEQUENCE [LARGE SCALE GENOMIC DNA]</scope>
    <source>
        <strain evidence="2 3">LMG 21395</strain>
    </source>
</reference>